<organism evidence="2 3">
    <name type="scientific">Bergeyella cardium</name>
    <dbReference type="NCBI Taxonomy" id="1585976"/>
    <lineage>
        <taxon>Bacteria</taxon>
        <taxon>Pseudomonadati</taxon>
        <taxon>Bacteroidota</taxon>
        <taxon>Flavobacteriia</taxon>
        <taxon>Flavobacteriales</taxon>
        <taxon>Weeksellaceae</taxon>
        <taxon>Bergeyella</taxon>
    </lineage>
</organism>
<reference evidence="2 3" key="1">
    <citation type="submission" date="2018-04" db="EMBL/GenBank/DDBJ databases">
        <title>Characteristic and Complete Genome Sequencing of A Novel Member of Infective Endocarditis Causative Bacteria: Bergeyella cardium QL-PH.</title>
        <authorList>
            <person name="Pan H."/>
            <person name="Sun E."/>
            <person name="Zhang Y."/>
        </authorList>
    </citation>
    <scope>NUCLEOTIDE SEQUENCE [LARGE SCALE GENOMIC DNA]</scope>
    <source>
        <strain evidence="2 3">HPQL</strain>
    </source>
</reference>
<protein>
    <submittedName>
        <fullName evidence="2">DUF393 domain-containing protein</fullName>
    </submittedName>
</protein>
<dbReference type="KEGG" id="bcad:DBX24_04885"/>
<keyword evidence="1" id="KW-0472">Membrane</keyword>
<dbReference type="Proteomes" id="UP000464318">
    <property type="component" value="Chromosome"/>
</dbReference>
<dbReference type="InterPro" id="IPR007263">
    <property type="entry name" value="DCC1-like"/>
</dbReference>
<dbReference type="Pfam" id="PF04134">
    <property type="entry name" value="DCC1-like"/>
    <property type="match status" value="1"/>
</dbReference>
<dbReference type="EMBL" id="CP029149">
    <property type="protein sequence ID" value="QHN66113.1"/>
    <property type="molecule type" value="Genomic_DNA"/>
</dbReference>
<accession>A0A6P1QYN9</accession>
<keyword evidence="3" id="KW-1185">Reference proteome</keyword>
<gene>
    <name evidence="2" type="ORF">DBX24_04885</name>
</gene>
<keyword evidence="1" id="KW-1133">Transmembrane helix</keyword>
<dbReference type="AlphaFoldDB" id="A0A6P1QYN9"/>
<evidence type="ECO:0000256" key="1">
    <source>
        <dbReference type="SAM" id="Phobius"/>
    </source>
</evidence>
<sequence length="123" mass="14504">MMKLIILYDNWCPKCTSFAKLISKLDWLHLIDCRELRNIEEHSLDEQGLNILLAKQQMASFTDKWQYGFTSIYLIFLRLPAFWIFLPAFILLKLTGLGQLLYKNLAVNRKIIPLHCDNECNIK</sequence>
<name>A0A6P1QYN9_9FLAO</name>
<proteinExistence type="predicted"/>
<evidence type="ECO:0000313" key="2">
    <source>
        <dbReference type="EMBL" id="QHN66113.1"/>
    </source>
</evidence>
<keyword evidence="1" id="KW-0812">Transmembrane</keyword>
<feature type="transmembrane region" description="Helical" evidence="1">
    <location>
        <begin position="72"/>
        <end position="92"/>
    </location>
</feature>
<dbReference type="GO" id="GO:0015035">
    <property type="term" value="F:protein-disulfide reductase activity"/>
    <property type="evidence" value="ECO:0007669"/>
    <property type="project" value="InterPro"/>
</dbReference>
<evidence type="ECO:0000313" key="3">
    <source>
        <dbReference type="Proteomes" id="UP000464318"/>
    </source>
</evidence>
<dbReference type="OrthoDB" id="1260738at2"/>